<evidence type="ECO:0000313" key="2">
    <source>
        <dbReference type="Proteomes" id="UP001241377"/>
    </source>
</evidence>
<dbReference type="Proteomes" id="UP001241377">
    <property type="component" value="Unassembled WGS sequence"/>
</dbReference>
<accession>A0ACC2VIR1</accession>
<dbReference type="EMBL" id="JASBWR010000074">
    <property type="protein sequence ID" value="KAJ9098790.1"/>
    <property type="molecule type" value="Genomic_DNA"/>
</dbReference>
<organism evidence="1 2">
    <name type="scientific">Naganishia cerealis</name>
    <dbReference type="NCBI Taxonomy" id="610337"/>
    <lineage>
        <taxon>Eukaryota</taxon>
        <taxon>Fungi</taxon>
        <taxon>Dikarya</taxon>
        <taxon>Basidiomycota</taxon>
        <taxon>Agaricomycotina</taxon>
        <taxon>Tremellomycetes</taxon>
        <taxon>Filobasidiales</taxon>
        <taxon>Filobasidiaceae</taxon>
        <taxon>Naganishia</taxon>
    </lineage>
</organism>
<name>A0ACC2VIR1_9TREE</name>
<sequence length="435" mass="47837">MIDSMSVYDTQRSKLEECIVLASRIAACEADERIKRATVLYCMERTVDAFPASQANLISNNRDYIDSIDVNDVLADYRRNADSMSQSGSSMRPSLSHSATSPGAIRSGGGPLHCTLILFDDKLVIVKRQSASISGRTVTGLDNIDRLMKAGGGLNGLAQSGRTLTKDKLVFKGVVDVLDVIATDVGNCEFQLFFEKPPNDLGEKWSGRPSRHYQVVHPPLPVNLDYTPAKTDKQRFVQNLWKAQALARTRLSASARRTTQVSQSTALPIAFVSNNNRKLEGSDKPAGQAISFWNVWEKAAWNAHSRKVDNPVMMSKSTMATSVELDLVRKTPSPKRARQSTSPQNSGLQDLSGMSPKRDIFSIDEKQDDIDASKSGMMVDASDIDLEIQLDIARKNSVSVATSVYPSTHSVPGSMSVTRMEYQGLYLSKSFRAFD</sequence>
<protein>
    <submittedName>
        <fullName evidence="1">Uncharacterized protein</fullName>
    </submittedName>
</protein>
<evidence type="ECO:0000313" key="1">
    <source>
        <dbReference type="EMBL" id="KAJ9098790.1"/>
    </source>
</evidence>
<proteinExistence type="predicted"/>
<comment type="caution">
    <text evidence="1">The sequence shown here is derived from an EMBL/GenBank/DDBJ whole genome shotgun (WGS) entry which is preliminary data.</text>
</comment>
<keyword evidence="2" id="KW-1185">Reference proteome</keyword>
<reference evidence="1" key="1">
    <citation type="submission" date="2023-04" db="EMBL/GenBank/DDBJ databases">
        <title>Draft Genome sequencing of Naganishia species isolated from polar environments using Oxford Nanopore Technology.</title>
        <authorList>
            <person name="Leo P."/>
            <person name="Venkateswaran K."/>
        </authorList>
    </citation>
    <scope>NUCLEOTIDE SEQUENCE</scope>
    <source>
        <strain evidence="1">MNA-CCFEE 5261</strain>
    </source>
</reference>
<gene>
    <name evidence="1" type="ORF">QFC19_006267</name>
</gene>